<sequence length="194" mass="20797">MVPSITLRLALLALLPLSLAAPTPSPAVEAVASSNEAVDWIPIEYKGHTLYVNSAALIDTSVNPAKKVKRVLQARAVGDRCGASNGFSGIPAPWAVMNDCWVIHDYGRDHNTYWGVWDHTSTTHPVLTAGSCVFEAGTKNIYVTYLGSYDVADVVFNAIKNLGNNGQVGAQGDMGCENTAEVRGSKVNWKLKHS</sequence>
<comment type="caution">
    <text evidence="3">The sequence shown here is derived from an EMBL/GenBank/DDBJ whole genome shotgun (WGS) entry which is preliminary data.</text>
</comment>
<dbReference type="Pfam" id="PF14856">
    <property type="entry name" value="Hce2"/>
    <property type="match status" value="1"/>
</dbReference>
<name>A0A8H7W977_9HELO</name>
<organism evidence="3 4">
    <name type="scientific">Cadophora malorum</name>
    <dbReference type="NCBI Taxonomy" id="108018"/>
    <lineage>
        <taxon>Eukaryota</taxon>
        <taxon>Fungi</taxon>
        <taxon>Dikarya</taxon>
        <taxon>Ascomycota</taxon>
        <taxon>Pezizomycotina</taxon>
        <taxon>Leotiomycetes</taxon>
        <taxon>Helotiales</taxon>
        <taxon>Ploettnerulaceae</taxon>
        <taxon>Cadophora</taxon>
    </lineage>
</organism>
<keyword evidence="1" id="KW-0732">Signal</keyword>
<evidence type="ECO:0000313" key="4">
    <source>
        <dbReference type="Proteomes" id="UP000664132"/>
    </source>
</evidence>
<protein>
    <recommendedName>
        <fullName evidence="2">Ecp2 effector protein-like domain-containing protein</fullName>
    </recommendedName>
</protein>
<keyword evidence="4" id="KW-1185">Reference proteome</keyword>
<dbReference type="Proteomes" id="UP000664132">
    <property type="component" value="Unassembled WGS sequence"/>
</dbReference>
<dbReference type="AlphaFoldDB" id="A0A8H7W977"/>
<accession>A0A8H7W977</accession>
<dbReference type="InterPro" id="IPR029226">
    <property type="entry name" value="Ecp2-like"/>
</dbReference>
<feature type="signal peptide" evidence="1">
    <location>
        <begin position="1"/>
        <end position="20"/>
    </location>
</feature>
<evidence type="ECO:0000313" key="3">
    <source>
        <dbReference type="EMBL" id="KAG4420102.1"/>
    </source>
</evidence>
<reference evidence="3" key="1">
    <citation type="submission" date="2021-02" db="EMBL/GenBank/DDBJ databases">
        <title>Genome sequence Cadophora malorum strain M34.</title>
        <authorList>
            <person name="Stefanovic E."/>
            <person name="Vu D."/>
            <person name="Scully C."/>
            <person name="Dijksterhuis J."/>
            <person name="Roader J."/>
            <person name="Houbraken J."/>
        </authorList>
    </citation>
    <scope>NUCLEOTIDE SEQUENCE</scope>
    <source>
        <strain evidence="3">M34</strain>
    </source>
</reference>
<feature type="domain" description="Ecp2 effector protein-like" evidence="2">
    <location>
        <begin position="81"/>
        <end position="176"/>
    </location>
</feature>
<proteinExistence type="predicted"/>
<dbReference type="OrthoDB" id="73875at2759"/>
<feature type="chain" id="PRO_5034347792" description="Ecp2 effector protein-like domain-containing protein" evidence="1">
    <location>
        <begin position="21"/>
        <end position="194"/>
    </location>
</feature>
<evidence type="ECO:0000256" key="1">
    <source>
        <dbReference type="SAM" id="SignalP"/>
    </source>
</evidence>
<evidence type="ECO:0000259" key="2">
    <source>
        <dbReference type="Pfam" id="PF14856"/>
    </source>
</evidence>
<gene>
    <name evidence="3" type="ORF">IFR04_006761</name>
</gene>
<dbReference type="EMBL" id="JAFJYH010000091">
    <property type="protein sequence ID" value="KAG4420102.1"/>
    <property type="molecule type" value="Genomic_DNA"/>
</dbReference>